<reference evidence="1 2" key="1">
    <citation type="submission" date="2015-07" db="EMBL/GenBank/DDBJ databases">
        <authorList>
            <person name="Voget S."/>
            <person name="Dogs M."/>
            <person name="Brinkhoff T.H."/>
            <person name="Daniel R."/>
        </authorList>
    </citation>
    <scope>NUCLEOTIDE SEQUENCE [LARGE SCALE GENOMIC DNA]</scope>
    <source>
        <strain evidence="1 2">B14</strain>
    </source>
</reference>
<gene>
    <name evidence="1" type="ORF">ROLI_001170</name>
</gene>
<name>A0ABZ2BMJ9_9RHOB</name>
<organism evidence="1 2">
    <name type="scientific">Roseobacter fucihabitans</name>
    <dbReference type="NCBI Taxonomy" id="1537242"/>
    <lineage>
        <taxon>Bacteria</taxon>
        <taxon>Pseudomonadati</taxon>
        <taxon>Pseudomonadota</taxon>
        <taxon>Alphaproteobacteria</taxon>
        <taxon>Rhodobacterales</taxon>
        <taxon>Roseobacteraceae</taxon>
        <taxon>Roseobacter</taxon>
    </lineage>
</organism>
<dbReference type="InterPro" id="IPR029044">
    <property type="entry name" value="Nucleotide-diphossugar_trans"/>
</dbReference>
<accession>A0ABZ2BMJ9</accession>
<proteinExistence type="predicted"/>
<sequence>MTQVITPETLILLPGDFCILVFKALDVDFPDQARVEIGAQTSSWMNIGWEHEGQRHAISMIGTVPSVPFEVMCADGQFAQIGPARSMTPDIKKLAEAVRFSGGPLGDVFQLLRATIDELANSEMTEVLMRFLDLTAEHSGFVEIAALPETGGLFLQGWSNPEIAQDYTLLTGTGEVSAACAGFAREDLIAPASGFCLYARNHPETFLKTKSVFLWRNNDLRRLDVLPELPEPMRAETANDHVRMMLPRLSAKPSVMAQFKRVCRPRFRGQDTLSAYDGPVAVGLDRVLQAEGGLFVTGWMLDPLAQIDLALIKSTSNLYAPIWPDAHSLHRPDLLEAFAQDPRFAGLLDPSETRNGFLCFVPAASAKVSNSEVYLELVLQDGQCLFLPITPRKCRDLGAAHAVLNAVPRHDPALNSILARHVAPFLVGLTAKASESRSQMIPMGEPYEPGQRDVAALMSMSKPEDLKPVFASLSNTAEAHQIELIVIIDDTLDPQVVSTLQDQFLFHGLTGGVVSCAKHMSQAARLDVAVGVTKAEHILLWGPQALPQTTGWLDLLRQEAACLPAPGLVSPLLSYEDGSIHFGGQRMAGRPAQAISQLAGFNRTNRDTLHKVEVSAGAHELALIDRDLLIEVGGIAGRLLGDKYTHHGLGARLRQHNAAAWCTPQVEFWMLPDQATPQQSGASSFIDNVDAAIISHLSVPQKAIVTL</sequence>
<protein>
    <recommendedName>
        <fullName evidence="3">Glycosyltransferase 2-like domain-containing protein</fullName>
    </recommendedName>
</protein>
<evidence type="ECO:0000313" key="2">
    <source>
        <dbReference type="Proteomes" id="UP001318682"/>
    </source>
</evidence>
<dbReference type="Proteomes" id="UP001318682">
    <property type="component" value="Chromosome"/>
</dbReference>
<dbReference type="EMBL" id="CP143423">
    <property type="protein sequence ID" value="WVX47053.1"/>
    <property type="molecule type" value="Genomic_DNA"/>
</dbReference>
<dbReference type="RefSeq" id="WP_187428009.1">
    <property type="nucleotide sequence ID" value="NZ_CP143423.1"/>
</dbReference>
<keyword evidence="2" id="KW-1185">Reference proteome</keyword>
<evidence type="ECO:0000313" key="1">
    <source>
        <dbReference type="EMBL" id="WVX47053.1"/>
    </source>
</evidence>
<dbReference type="SUPFAM" id="SSF53448">
    <property type="entry name" value="Nucleotide-diphospho-sugar transferases"/>
    <property type="match status" value="1"/>
</dbReference>
<evidence type="ECO:0008006" key="3">
    <source>
        <dbReference type="Google" id="ProtNLM"/>
    </source>
</evidence>
<reference evidence="2" key="2">
    <citation type="submission" date="2024-01" db="EMBL/GenBank/DDBJ databases">
        <title>Roseobacter fucihabitans sp. nov., isolated from the brown alga Fucus spiralis.</title>
        <authorList>
            <person name="Hahnke S."/>
            <person name="Berger M."/>
            <person name="Schlingloff A."/>
            <person name="Athale I."/>
            <person name="Neumann-Schaal M."/>
            <person name="Adenaya A."/>
            <person name="Poehlein A."/>
            <person name="Daniel R."/>
            <person name="Pertersen J."/>
            <person name="Brinkhoff T."/>
        </authorList>
    </citation>
    <scope>NUCLEOTIDE SEQUENCE [LARGE SCALE GENOMIC DNA]</scope>
    <source>
        <strain evidence="2">B14</strain>
    </source>
</reference>